<dbReference type="KEGG" id="daur:Daura_21875"/>
<dbReference type="GO" id="GO:0030247">
    <property type="term" value="F:polysaccharide binding"/>
    <property type="evidence" value="ECO:0007669"/>
    <property type="project" value="InterPro"/>
</dbReference>
<name>A0A9Q9MMW0_9ACTN</name>
<protein>
    <submittedName>
        <fullName evidence="2">Cellulose binding domain-containing protein</fullName>
    </submittedName>
</protein>
<dbReference type="Gene3D" id="2.60.40.290">
    <property type="match status" value="1"/>
</dbReference>
<dbReference type="SMART" id="SM00637">
    <property type="entry name" value="CBD_II"/>
    <property type="match status" value="1"/>
</dbReference>
<evidence type="ECO:0000259" key="1">
    <source>
        <dbReference type="SMART" id="SM00637"/>
    </source>
</evidence>
<reference evidence="2" key="1">
    <citation type="submission" date="2021-04" db="EMBL/GenBank/DDBJ databases">
        <title>Dactylosporangium aurantiacum NRRL B-8018 full assembly.</title>
        <authorList>
            <person name="Hartkoorn R.C."/>
            <person name="Beaudoing E."/>
            <person name="Hot D."/>
        </authorList>
    </citation>
    <scope>NUCLEOTIDE SEQUENCE</scope>
    <source>
        <strain evidence="2">NRRL B-8018</strain>
    </source>
</reference>
<keyword evidence="3" id="KW-1185">Reference proteome</keyword>
<organism evidence="2 3">
    <name type="scientific">Dactylosporangium aurantiacum</name>
    <dbReference type="NCBI Taxonomy" id="35754"/>
    <lineage>
        <taxon>Bacteria</taxon>
        <taxon>Bacillati</taxon>
        <taxon>Actinomycetota</taxon>
        <taxon>Actinomycetes</taxon>
        <taxon>Micromonosporales</taxon>
        <taxon>Micromonosporaceae</taxon>
        <taxon>Dactylosporangium</taxon>
    </lineage>
</organism>
<dbReference type="SUPFAM" id="SSF49384">
    <property type="entry name" value="Carbohydrate-binding domain"/>
    <property type="match status" value="1"/>
</dbReference>
<dbReference type="EMBL" id="CP073767">
    <property type="protein sequence ID" value="UWZ58586.1"/>
    <property type="molecule type" value="Genomic_DNA"/>
</dbReference>
<dbReference type="GO" id="GO:0004553">
    <property type="term" value="F:hydrolase activity, hydrolyzing O-glycosyl compounds"/>
    <property type="evidence" value="ECO:0007669"/>
    <property type="project" value="InterPro"/>
</dbReference>
<dbReference type="InterPro" id="IPR008965">
    <property type="entry name" value="CBM2/CBM3_carb-bd_dom_sf"/>
</dbReference>
<dbReference type="AlphaFoldDB" id="A0A9Q9MMW0"/>
<dbReference type="InterPro" id="IPR001919">
    <property type="entry name" value="CBD2"/>
</dbReference>
<feature type="domain" description="CBM2" evidence="1">
    <location>
        <begin position="29"/>
        <end position="131"/>
    </location>
</feature>
<dbReference type="InterPro" id="IPR012291">
    <property type="entry name" value="CBM2_carb-bd_dom_sf"/>
</dbReference>
<sequence>MTPFVDRDERVAAEGGADSADTSSASMSCIAEYSVRVRPDGRLAADLRVTNTGPDELRGWSIRFDLPAGQRLTTASVLHWQQDQRAIQLTIDRPLAPGASTAAALQGNVGPATAAETAGTARAFAVNGQPCIRVAP</sequence>
<accession>A0A9Q9MMW0</accession>
<dbReference type="RefSeq" id="WP_260710538.1">
    <property type="nucleotide sequence ID" value="NZ_CP073767.1"/>
</dbReference>
<gene>
    <name evidence="2" type="ORF">Daura_21875</name>
</gene>
<dbReference type="Pfam" id="PF00553">
    <property type="entry name" value="CBM_2"/>
    <property type="match status" value="1"/>
</dbReference>
<evidence type="ECO:0000313" key="3">
    <source>
        <dbReference type="Proteomes" id="UP001058003"/>
    </source>
</evidence>
<dbReference type="Proteomes" id="UP001058003">
    <property type="component" value="Chromosome"/>
</dbReference>
<proteinExistence type="predicted"/>
<evidence type="ECO:0000313" key="2">
    <source>
        <dbReference type="EMBL" id="UWZ58586.1"/>
    </source>
</evidence>
<dbReference type="GO" id="GO:0005975">
    <property type="term" value="P:carbohydrate metabolic process"/>
    <property type="evidence" value="ECO:0007669"/>
    <property type="project" value="InterPro"/>
</dbReference>